<name>A0A519BJ91_ACIG2</name>
<evidence type="ECO:0000313" key="2">
    <source>
        <dbReference type="Proteomes" id="UP000316562"/>
    </source>
</evidence>
<dbReference type="PROSITE" id="PS51257">
    <property type="entry name" value="PROKAR_LIPOPROTEIN"/>
    <property type="match status" value="1"/>
</dbReference>
<dbReference type="EMBL" id="SGBC01000001">
    <property type="protein sequence ID" value="RZD17341.1"/>
    <property type="molecule type" value="Genomic_DNA"/>
</dbReference>
<dbReference type="AlphaFoldDB" id="A0A519BJ91"/>
<dbReference type="GO" id="GO:0043165">
    <property type="term" value="P:Gram-negative-bacterium-type cell outer membrane assembly"/>
    <property type="evidence" value="ECO:0007669"/>
    <property type="project" value="InterPro"/>
</dbReference>
<evidence type="ECO:0000313" key="1">
    <source>
        <dbReference type="EMBL" id="RZD17341.1"/>
    </source>
</evidence>
<sequence>MLLKRLIILIFILLPPLLLSACGYSLLKQTNGTAGALGTDGASISSNNNTDIYSPVYGNYSSIKNIYIKPFKNLTYKSGVGVYFSDNIAYYLNSSTGMFSSNKNNAQYYLTGKIISINNSVISYTGVAAAVQYSISATVSINLYKTSGKILFHNVTLTSSANYFNYENPLVGHKQEKTALDIVSKRIAKKIILLIETKAIIHK</sequence>
<dbReference type="InterPro" id="IPR007485">
    <property type="entry name" value="LPS_assembly_LptE"/>
</dbReference>
<accession>A0A519BJ91</accession>
<comment type="caution">
    <text evidence="1">The sequence shown here is derived from an EMBL/GenBank/DDBJ whole genome shotgun (WGS) entry which is preliminary data.</text>
</comment>
<dbReference type="Pfam" id="PF04390">
    <property type="entry name" value="LptE"/>
    <property type="match status" value="1"/>
</dbReference>
<reference evidence="1 2" key="1">
    <citation type="journal article" date="2019" name="ISME J.">
        <title>Insights into ecological role of a new deltaproteobacterial order Candidatus Acidulodesulfobacterales by metagenomics and metatranscriptomics.</title>
        <authorList>
            <person name="Tan S."/>
            <person name="Liu J."/>
            <person name="Fang Y."/>
            <person name="Hedlund B.P."/>
            <person name="Lian Z.H."/>
            <person name="Huang L.Y."/>
            <person name="Li J.T."/>
            <person name="Huang L.N."/>
            <person name="Li W.J."/>
            <person name="Jiang H.C."/>
            <person name="Dong H.L."/>
            <person name="Shu W.S."/>
        </authorList>
    </citation>
    <scope>NUCLEOTIDE SEQUENCE [LARGE SCALE GENOMIC DNA]</scope>
    <source>
        <strain evidence="1">AP2</strain>
    </source>
</reference>
<dbReference type="Proteomes" id="UP000316562">
    <property type="component" value="Unassembled WGS sequence"/>
</dbReference>
<protein>
    <submittedName>
        <fullName evidence="1">Uncharacterized protein</fullName>
    </submittedName>
</protein>
<gene>
    <name evidence="1" type="ORF">EVJ46_03685</name>
</gene>
<organism evidence="1 2">
    <name type="scientific">Acididesulfobacter guangdongensis</name>
    <dbReference type="NCBI Taxonomy" id="2597225"/>
    <lineage>
        <taxon>Bacteria</taxon>
        <taxon>Deltaproteobacteria</taxon>
        <taxon>Candidatus Acidulodesulfobacterales</taxon>
        <taxon>Candidatus Acididesulfobacter</taxon>
    </lineage>
</organism>
<proteinExistence type="predicted"/>
<dbReference type="GO" id="GO:0019867">
    <property type="term" value="C:outer membrane"/>
    <property type="evidence" value="ECO:0007669"/>
    <property type="project" value="InterPro"/>
</dbReference>
<dbReference type="Gene3D" id="3.30.160.150">
    <property type="entry name" value="Lipoprotein like domain"/>
    <property type="match status" value="1"/>
</dbReference>